<gene>
    <name evidence="3" type="ORF">ABEG18_14520</name>
</gene>
<evidence type="ECO:0000256" key="1">
    <source>
        <dbReference type="SAM" id="MobiDB-lite"/>
    </source>
</evidence>
<feature type="compositionally biased region" description="Basic and acidic residues" evidence="1">
    <location>
        <begin position="397"/>
        <end position="412"/>
    </location>
</feature>
<dbReference type="NCBIfam" id="TIGR00702">
    <property type="entry name" value="YcaO-type kinase domain"/>
    <property type="match status" value="1"/>
</dbReference>
<reference evidence="3" key="1">
    <citation type="submission" date="2024-05" db="EMBL/GenBank/DDBJ databases">
        <authorList>
            <person name="Kim S."/>
            <person name="Heo J."/>
            <person name="Choi H."/>
            <person name="Choi Y."/>
            <person name="Kwon S.-W."/>
            <person name="Kim Y."/>
        </authorList>
    </citation>
    <scope>NUCLEOTIDE SEQUENCE</scope>
    <source>
        <strain evidence="3">KACC 23698</strain>
    </source>
</reference>
<evidence type="ECO:0000259" key="2">
    <source>
        <dbReference type="PROSITE" id="PS51664"/>
    </source>
</evidence>
<dbReference type="Pfam" id="PF02624">
    <property type="entry name" value="YcaO"/>
    <property type="match status" value="1"/>
</dbReference>
<dbReference type="PROSITE" id="PS51664">
    <property type="entry name" value="YCAO"/>
    <property type="match status" value="1"/>
</dbReference>
<dbReference type="RefSeq" id="WP_406853774.1">
    <property type="nucleotide sequence ID" value="NZ_CP157484.1"/>
</dbReference>
<proteinExistence type="predicted"/>
<name>A0AAU7J9J5_9HYPH</name>
<accession>A0AAU7J9J5</accession>
<dbReference type="EMBL" id="CP157484">
    <property type="protein sequence ID" value="XBO36953.1"/>
    <property type="molecule type" value="Genomic_DNA"/>
</dbReference>
<feature type="region of interest" description="Disordered" evidence="1">
    <location>
        <begin position="389"/>
        <end position="422"/>
    </location>
</feature>
<sequence length="422" mass="44439">MSAARRLAGLPADVAHAKAYTAGAHRLRSPEETYARFAPLARRMGVTRVGVITGLDTLGIPVCFAARPNSRSIAVFQGKGLTLAAAKTSAFMEACETFHAETVLQPCRMARARDLEAAGFDCVWRGLALDRAFDADQPIPWIAARDVVTGAEALVPLEVVSADYTPAAGDRAGRFFEAHTNGLASGNSVAEALAHGLYELVERDAVSLWRVRGGHREPSLDLAAIRDPGCRWLLERFAAAGVAVRLWDATSDVGLPAYLCLATDMAATATDPEIGAGCHPSPAVAMTRALTEAAQARTTWIAGARDDFAPALYEEAARTHRRRASRLWMEGPASAPPDARPDLSTDSVAGDLEVAVDRLACAGIGRVLYVDLTRADLGLPVVRAIAPGLESPLTGEEPGRPGGERAARERLRAGPPGGGAGA</sequence>
<feature type="domain" description="YcaO" evidence="2">
    <location>
        <begin position="78"/>
        <end position="422"/>
    </location>
</feature>
<feature type="region of interest" description="Disordered" evidence="1">
    <location>
        <begin position="324"/>
        <end position="344"/>
    </location>
</feature>
<protein>
    <submittedName>
        <fullName evidence="3">YcaO-like family protein</fullName>
    </submittedName>
</protein>
<dbReference type="Gene3D" id="3.30.1330.230">
    <property type="match status" value="1"/>
</dbReference>
<dbReference type="AlphaFoldDB" id="A0AAU7J9J5"/>
<organism evidence="3">
    <name type="scientific">Alsobacter sp. KACC 23698</name>
    <dbReference type="NCBI Taxonomy" id="3149229"/>
    <lineage>
        <taxon>Bacteria</taxon>
        <taxon>Pseudomonadati</taxon>
        <taxon>Pseudomonadota</taxon>
        <taxon>Alphaproteobacteria</taxon>
        <taxon>Hyphomicrobiales</taxon>
        <taxon>Alsobacteraceae</taxon>
        <taxon>Alsobacter</taxon>
    </lineage>
</organism>
<dbReference type="InterPro" id="IPR003776">
    <property type="entry name" value="YcaO-like_dom"/>
</dbReference>
<evidence type="ECO:0000313" key="3">
    <source>
        <dbReference type="EMBL" id="XBO36953.1"/>
    </source>
</evidence>
<dbReference type="PANTHER" id="PTHR37809">
    <property type="entry name" value="RIBOSOMAL PROTEIN S12 METHYLTHIOTRANSFERASE ACCESSORY FACTOR YCAO"/>
    <property type="match status" value="1"/>
</dbReference>
<dbReference type="PANTHER" id="PTHR37809:SF1">
    <property type="entry name" value="RIBOSOMAL PROTEIN S12 METHYLTHIOTRANSFERASE ACCESSORY FACTOR YCAO"/>
    <property type="match status" value="1"/>
</dbReference>